<protein>
    <recommendedName>
        <fullName evidence="3">SAM-dependent methyltransferase</fullName>
    </recommendedName>
</protein>
<reference evidence="1 2" key="1">
    <citation type="submission" date="2023-08" db="EMBL/GenBank/DDBJ databases">
        <authorList>
            <person name="Girao M."/>
            <person name="Carvalho M.F."/>
        </authorList>
    </citation>
    <scope>NUCLEOTIDE SEQUENCE [LARGE SCALE GENOMIC DNA]</scope>
    <source>
        <strain evidence="1 2">CC-R104</strain>
    </source>
</reference>
<feature type="non-terminal residue" evidence="1">
    <location>
        <position position="1"/>
    </location>
</feature>
<dbReference type="EMBL" id="JAUZMZ010000372">
    <property type="protein sequence ID" value="MEE2035547.1"/>
    <property type="molecule type" value="Genomic_DNA"/>
</dbReference>
<name>A0ABU7K1X9_9NOCA</name>
<keyword evidence="2" id="KW-1185">Reference proteome</keyword>
<evidence type="ECO:0000313" key="1">
    <source>
        <dbReference type="EMBL" id="MEE2035547.1"/>
    </source>
</evidence>
<evidence type="ECO:0008006" key="3">
    <source>
        <dbReference type="Google" id="ProtNLM"/>
    </source>
</evidence>
<evidence type="ECO:0000313" key="2">
    <source>
        <dbReference type="Proteomes" id="UP001331936"/>
    </source>
</evidence>
<dbReference type="Proteomes" id="UP001331936">
    <property type="component" value="Unassembled WGS sequence"/>
</dbReference>
<comment type="caution">
    <text evidence="1">The sequence shown here is derived from an EMBL/GenBank/DDBJ whole genome shotgun (WGS) entry which is preliminary data.</text>
</comment>
<gene>
    <name evidence="1" type="ORF">Q8814_26185</name>
</gene>
<sequence length="134" mass="14787">CRTGGRLVLNSRLGGQMLRWSGAAPQLGSVRHFLEDLGIDEGGEVLLEFRADGRFDVLPLRTVADNAEPLRRALALVGYETPEVVPEERVNAALATAIGLDTEIRPRRILSAYRARRETDVVAVLEDAWVRVPN</sequence>
<organism evidence="1 2">
    <name type="scientific">Rhodococcus chondri</name>
    <dbReference type="NCBI Taxonomy" id="3065941"/>
    <lineage>
        <taxon>Bacteria</taxon>
        <taxon>Bacillati</taxon>
        <taxon>Actinomycetota</taxon>
        <taxon>Actinomycetes</taxon>
        <taxon>Mycobacteriales</taxon>
        <taxon>Nocardiaceae</taxon>
        <taxon>Rhodococcus</taxon>
    </lineage>
</organism>
<accession>A0ABU7K1X9</accession>
<proteinExistence type="predicted"/>